<feature type="domain" description="FAD/NAD(P)-binding" evidence="3">
    <location>
        <begin position="120"/>
        <end position="430"/>
    </location>
</feature>
<evidence type="ECO:0000259" key="4">
    <source>
        <dbReference type="Pfam" id="PF17806"/>
    </source>
</evidence>
<dbReference type="Gene3D" id="1.10.10.1100">
    <property type="entry name" value="BFD-like [2Fe-2S]-binding domain"/>
    <property type="match status" value="1"/>
</dbReference>
<dbReference type="SUPFAM" id="SSF54292">
    <property type="entry name" value="2Fe-2S ferredoxin-like"/>
    <property type="match status" value="1"/>
</dbReference>
<dbReference type="Pfam" id="PF13510">
    <property type="entry name" value="Fer2_4"/>
    <property type="match status" value="1"/>
</dbReference>
<dbReference type="PANTHER" id="PTHR42949">
    <property type="entry name" value="ANAEROBIC GLYCEROL-3-PHOSPHATE DEHYDROGENASE SUBUNIT B"/>
    <property type="match status" value="1"/>
</dbReference>
<comment type="caution">
    <text evidence="5">The sequence shown here is derived from an EMBL/GenBank/DDBJ whole genome shotgun (WGS) entry which is preliminary data.</text>
</comment>
<sequence length="984" mass="103498">MSARLTHSSIAASGRTIRFWYDGQAIDGLEGETVAAALAASHIRQMRHTRGGGRRGLYCGMGACFDCLVTIDGVASQRACLAKVAEGQQIRSAMPAGTPADPLQPLAPPADAEPGAQDVDVLVVGAGPAGLSAALAARQAGASVLVLDERLQSGGQFYKPLAPSHHAPRPVDRQFAKGLALERDVRAAGVAIAQGAQVWAAFSAHEVSALIAGRATHIRCRQLVIAPGAYERPVPIPGWTLPGVMTTGAAQTLARAYRVAPGRRVVVAGNGPLNLQLAAELLAGGAHVVAVLESAARPSVRDWRHLLTTACTAPDLVRQGWGYLRQLRSHKVPVLWRHAVAAAEGDGELQAVHVVELDAQGQRTGAPMQRFEADTLCLGYGFIPSTELARMLGCEHRVVDRHLGYLATVTAGDGATSLEDVFVVGDGADLGGSRVALARGTLAGRSAARKLGLPAKPMAGPDRTAAQLQRAECFQQALWSLYKAPSVALAGVSDDTLLCRCEEISFGSVREQIRAGRDTLAALKRNTRLGMGRCQGRYCAVTAAKLVSEMTGRPLEVEQYFAPRPPAKPVPAGALGFEKPEWGGHKPAITPNLARPVEHAPFQTLRTDVLVIGAGVLGSCLGHYLSKAGQDVTVVDRDDINLQASGANAGSLHVQLLSFDFGAKAQEGGGPAAATLPLGPMSVRLWQEIEAASGEDLEIKITGGLMVADSEAGLRFIEAKAALERSHGIEAQVIDAATLRRLSPALSPQLLGAELCPMEGKINPLRATYAVASLAQQQGARFLRGCDVRRIERRPGDGGGFVVHTSRGVIHAGRLVNASGAWSSKVGDMLGVQIPVKGAPLQMIVTEPAPPLVNHLVAHADRHLSLKQAATGGLIIGGGWTAAFHEGMRLNRAERASIEGGLWVARQVLPALCGLHMVRCWAGMNVNIDGAPILGDVPGVPGFYNAVTSNGYTLAPIAARLVADLIVRGRTDIDITPFRIDRFL</sequence>
<feature type="domain" description="FAD dependent oxidoreductase" evidence="2">
    <location>
        <begin position="608"/>
        <end position="965"/>
    </location>
</feature>
<dbReference type="PANTHER" id="PTHR42949:SF3">
    <property type="entry name" value="ANAEROBIC GLYCEROL-3-PHOSPHATE DEHYDROGENASE SUBUNIT B"/>
    <property type="match status" value="1"/>
</dbReference>
<dbReference type="InterPro" id="IPR042204">
    <property type="entry name" value="2Fe-2S-bd_N"/>
</dbReference>
<evidence type="ECO:0000259" key="3">
    <source>
        <dbReference type="Pfam" id="PF07992"/>
    </source>
</evidence>
<dbReference type="InterPro" id="IPR051691">
    <property type="entry name" value="Metab_Enz_Cyan_OpOx_G3PDH"/>
</dbReference>
<dbReference type="CDD" id="cd19946">
    <property type="entry name" value="GlpA-like_Fer2_BFD-like"/>
    <property type="match status" value="1"/>
</dbReference>
<evidence type="ECO:0000259" key="2">
    <source>
        <dbReference type="Pfam" id="PF01266"/>
    </source>
</evidence>
<dbReference type="Gene3D" id="3.10.20.440">
    <property type="entry name" value="2Fe-2S iron-sulphur cluster binding domain, sarcosine oxidase, alpha subunit, N-terminal domain"/>
    <property type="match status" value="1"/>
</dbReference>
<name>A0AAW8EGC9_VARPD</name>
<dbReference type="PRINTS" id="PR00368">
    <property type="entry name" value="FADPNR"/>
</dbReference>
<reference evidence="5" key="1">
    <citation type="submission" date="2023-07" db="EMBL/GenBank/DDBJ databases">
        <title>Sorghum-associated microbial communities from plants grown in Nebraska, USA.</title>
        <authorList>
            <person name="Schachtman D."/>
        </authorList>
    </citation>
    <scope>NUCLEOTIDE SEQUENCE</scope>
    <source>
        <strain evidence="5">DS3315</strain>
    </source>
</reference>
<evidence type="ECO:0000256" key="1">
    <source>
        <dbReference type="ARBA" id="ARBA00023002"/>
    </source>
</evidence>
<dbReference type="InterPro" id="IPR041117">
    <property type="entry name" value="SoxA_A3"/>
</dbReference>
<dbReference type="Proteomes" id="UP001224845">
    <property type="component" value="Unassembled WGS sequence"/>
</dbReference>
<protein>
    <submittedName>
        <fullName evidence="5">Glycine/D-amino acid oxidase-like deaminating enzyme</fullName>
    </submittedName>
</protein>
<proteinExistence type="predicted"/>
<dbReference type="Pfam" id="PF17806">
    <property type="entry name" value="SO_alpha_A3"/>
    <property type="match status" value="1"/>
</dbReference>
<dbReference type="InterPro" id="IPR023753">
    <property type="entry name" value="FAD/NAD-binding_dom"/>
</dbReference>
<dbReference type="Gene3D" id="3.30.9.10">
    <property type="entry name" value="D-Amino Acid Oxidase, subunit A, domain 2"/>
    <property type="match status" value="1"/>
</dbReference>
<accession>A0AAW8EGC9</accession>
<dbReference type="Pfam" id="PF07992">
    <property type="entry name" value="Pyr_redox_2"/>
    <property type="match status" value="1"/>
</dbReference>
<keyword evidence="1" id="KW-0560">Oxidoreductase</keyword>
<evidence type="ECO:0000313" key="5">
    <source>
        <dbReference type="EMBL" id="MDP9971990.1"/>
    </source>
</evidence>
<evidence type="ECO:0000313" key="6">
    <source>
        <dbReference type="Proteomes" id="UP001224845"/>
    </source>
</evidence>
<dbReference type="InterPro" id="IPR006076">
    <property type="entry name" value="FAD-dep_OxRdtase"/>
</dbReference>
<organism evidence="5 6">
    <name type="scientific">Variovorax paradoxus</name>
    <dbReference type="NCBI Taxonomy" id="34073"/>
    <lineage>
        <taxon>Bacteria</taxon>
        <taxon>Pseudomonadati</taxon>
        <taxon>Pseudomonadota</taxon>
        <taxon>Betaproteobacteria</taxon>
        <taxon>Burkholderiales</taxon>
        <taxon>Comamonadaceae</taxon>
        <taxon>Variovorax</taxon>
    </lineage>
</organism>
<gene>
    <name evidence="5" type="ORF">J2W39_003232</name>
</gene>
<dbReference type="GO" id="GO:0016491">
    <property type="term" value="F:oxidoreductase activity"/>
    <property type="evidence" value="ECO:0007669"/>
    <property type="project" value="UniProtKB-KW"/>
</dbReference>
<dbReference type="Pfam" id="PF01266">
    <property type="entry name" value="DAO"/>
    <property type="match status" value="1"/>
</dbReference>
<dbReference type="InterPro" id="IPR036188">
    <property type="entry name" value="FAD/NAD-bd_sf"/>
</dbReference>
<dbReference type="InterPro" id="IPR036010">
    <property type="entry name" value="2Fe-2S_ferredoxin-like_sf"/>
</dbReference>
<dbReference type="RefSeq" id="WP_307594559.1">
    <property type="nucleotide sequence ID" value="NZ_JAUSRV010000007.1"/>
</dbReference>
<dbReference type="Gene3D" id="3.50.50.60">
    <property type="entry name" value="FAD/NAD(P)-binding domain"/>
    <property type="match status" value="3"/>
</dbReference>
<dbReference type="EMBL" id="JAUSRV010000007">
    <property type="protein sequence ID" value="MDP9971990.1"/>
    <property type="molecule type" value="Genomic_DNA"/>
</dbReference>
<dbReference type="SUPFAM" id="SSF51905">
    <property type="entry name" value="FAD/NAD(P)-binding domain"/>
    <property type="match status" value="2"/>
</dbReference>
<dbReference type="GO" id="GO:0051536">
    <property type="term" value="F:iron-sulfur cluster binding"/>
    <property type="evidence" value="ECO:0007669"/>
    <property type="project" value="InterPro"/>
</dbReference>
<dbReference type="InterPro" id="IPR041854">
    <property type="entry name" value="BFD-like_2Fe2S-bd_dom_sf"/>
</dbReference>
<dbReference type="AlphaFoldDB" id="A0AAW8EGC9"/>
<feature type="domain" description="SoxA A3" evidence="4">
    <location>
        <begin position="504"/>
        <end position="576"/>
    </location>
</feature>
<dbReference type="PRINTS" id="PR00411">
    <property type="entry name" value="PNDRDTASEI"/>
</dbReference>